<feature type="domain" description="EF-hand" evidence="4">
    <location>
        <begin position="599"/>
        <end position="634"/>
    </location>
</feature>
<dbReference type="VEuPathDB" id="FungiDB:H257_06668"/>
<dbReference type="InterPro" id="IPR011992">
    <property type="entry name" value="EF-hand-dom_pair"/>
</dbReference>
<evidence type="ECO:0000256" key="2">
    <source>
        <dbReference type="ARBA" id="ARBA00022837"/>
    </source>
</evidence>
<proteinExistence type="predicted"/>
<dbReference type="PROSITE" id="PS50222">
    <property type="entry name" value="EF_HAND_2"/>
    <property type="match status" value="3"/>
</dbReference>
<name>W4GL07_APHAT</name>
<keyword evidence="1" id="KW-0677">Repeat</keyword>
<dbReference type="PROSITE" id="PS00018">
    <property type="entry name" value="EF_HAND_1"/>
    <property type="match status" value="3"/>
</dbReference>
<evidence type="ECO:0000259" key="4">
    <source>
        <dbReference type="PROSITE" id="PS50222"/>
    </source>
</evidence>
<feature type="region of interest" description="Disordered" evidence="3">
    <location>
        <begin position="90"/>
        <end position="112"/>
    </location>
</feature>
<dbReference type="CDD" id="cd00051">
    <property type="entry name" value="EFh"/>
    <property type="match status" value="1"/>
</dbReference>
<dbReference type="PANTHER" id="PTHR23050">
    <property type="entry name" value="CALCIUM BINDING PROTEIN"/>
    <property type="match status" value="1"/>
</dbReference>
<dbReference type="SMART" id="SM00054">
    <property type="entry name" value="EFh"/>
    <property type="match status" value="3"/>
</dbReference>
<dbReference type="RefSeq" id="XP_009830286.1">
    <property type="nucleotide sequence ID" value="XM_009831984.1"/>
</dbReference>
<dbReference type="InterPro" id="IPR018247">
    <property type="entry name" value="EF_Hand_1_Ca_BS"/>
</dbReference>
<dbReference type="InterPro" id="IPR002048">
    <property type="entry name" value="EF_hand_dom"/>
</dbReference>
<dbReference type="OrthoDB" id="78369at2759"/>
<evidence type="ECO:0000256" key="1">
    <source>
        <dbReference type="ARBA" id="ARBA00022737"/>
    </source>
</evidence>
<evidence type="ECO:0000256" key="3">
    <source>
        <dbReference type="SAM" id="MobiDB-lite"/>
    </source>
</evidence>
<keyword evidence="2" id="KW-0106">Calcium</keyword>
<dbReference type="STRING" id="112090.W4GL07"/>
<dbReference type="InterPro" id="IPR050145">
    <property type="entry name" value="Centrin_CML-like"/>
</dbReference>
<organism evidence="5">
    <name type="scientific">Aphanomyces astaci</name>
    <name type="common">Crayfish plague agent</name>
    <dbReference type="NCBI Taxonomy" id="112090"/>
    <lineage>
        <taxon>Eukaryota</taxon>
        <taxon>Sar</taxon>
        <taxon>Stramenopiles</taxon>
        <taxon>Oomycota</taxon>
        <taxon>Saprolegniomycetes</taxon>
        <taxon>Saprolegniales</taxon>
        <taxon>Verrucalvaceae</taxon>
        <taxon>Aphanomyces</taxon>
    </lineage>
</organism>
<dbReference type="SUPFAM" id="SSF47473">
    <property type="entry name" value="EF-hand"/>
    <property type="match status" value="1"/>
</dbReference>
<dbReference type="PROSITE" id="PS50096">
    <property type="entry name" value="IQ"/>
    <property type="match status" value="1"/>
</dbReference>
<dbReference type="AlphaFoldDB" id="W4GL07"/>
<protein>
    <recommendedName>
        <fullName evidence="4">EF-hand domain-containing protein</fullName>
    </recommendedName>
</protein>
<feature type="compositionally biased region" description="Basic residues" evidence="3">
    <location>
        <begin position="99"/>
        <end position="108"/>
    </location>
</feature>
<dbReference type="EMBL" id="KI913126">
    <property type="protein sequence ID" value="ETV80362.1"/>
    <property type="molecule type" value="Genomic_DNA"/>
</dbReference>
<dbReference type="GeneID" id="20808664"/>
<dbReference type="Pfam" id="PF13499">
    <property type="entry name" value="EF-hand_7"/>
    <property type="match status" value="1"/>
</dbReference>
<accession>W4GL07</accession>
<dbReference type="Gene3D" id="1.10.238.10">
    <property type="entry name" value="EF-hand"/>
    <property type="match status" value="2"/>
</dbReference>
<dbReference type="GO" id="GO:0005509">
    <property type="term" value="F:calcium ion binding"/>
    <property type="evidence" value="ECO:0007669"/>
    <property type="project" value="InterPro"/>
</dbReference>
<feature type="domain" description="EF-hand" evidence="4">
    <location>
        <begin position="832"/>
        <end position="867"/>
    </location>
</feature>
<evidence type="ECO:0000313" key="5">
    <source>
        <dbReference type="EMBL" id="ETV80362.1"/>
    </source>
</evidence>
<gene>
    <name evidence="5" type="ORF">H257_06668</name>
</gene>
<reference evidence="5" key="1">
    <citation type="submission" date="2013-12" db="EMBL/GenBank/DDBJ databases">
        <title>The Genome Sequence of Aphanomyces astaci APO3.</title>
        <authorList>
            <consortium name="The Broad Institute Genomics Platform"/>
            <person name="Russ C."/>
            <person name="Tyler B."/>
            <person name="van West P."/>
            <person name="Dieguez-Uribeondo J."/>
            <person name="Young S.K."/>
            <person name="Zeng Q."/>
            <person name="Gargeya S."/>
            <person name="Fitzgerald M."/>
            <person name="Abouelleil A."/>
            <person name="Alvarado L."/>
            <person name="Chapman S.B."/>
            <person name="Gainer-Dewar J."/>
            <person name="Goldberg J."/>
            <person name="Griggs A."/>
            <person name="Gujja S."/>
            <person name="Hansen M."/>
            <person name="Howarth C."/>
            <person name="Imamovic A."/>
            <person name="Ireland A."/>
            <person name="Larimer J."/>
            <person name="McCowan C."/>
            <person name="Murphy C."/>
            <person name="Pearson M."/>
            <person name="Poon T.W."/>
            <person name="Priest M."/>
            <person name="Roberts A."/>
            <person name="Saif S."/>
            <person name="Shea T."/>
            <person name="Sykes S."/>
            <person name="Wortman J."/>
            <person name="Nusbaum C."/>
            <person name="Birren B."/>
        </authorList>
    </citation>
    <scope>NUCLEOTIDE SEQUENCE [LARGE SCALE GENOMIC DNA]</scope>
    <source>
        <strain evidence="5">APO3</strain>
    </source>
</reference>
<feature type="domain" description="EF-hand" evidence="4">
    <location>
        <begin position="635"/>
        <end position="670"/>
    </location>
</feature>
<sequence length="974" mass="110602">MRVVDKLEWPEPVSIDLLAEFRWLVGDAPQHGPSAATVSLNAKVGTLKETSPYTQLFAEAHRAKLVLTSAQIADRKVRRVADAMEMHVQNPTNNYNRPLPHKPRRRTSKPVEAPTRTPFLEDIDFKSWRDEAQACLAVPVIAPIIAEPEIHSTDLYERSDTPHEMAVPTVSKRPSTVTADTSAHVSTSSNVVADVSPPLSTLEATTKDEQEFHPEFPQDPWVTAQLDPVELTQDVLLDPDDGPSSFPIANQTPREGLAKYSVEMQRRIRGTIYAHAGTDMWTDQTSSLLAAEMSADIIFGDGTEGNATPFDTGAAVLPDPVQLEADWIQRTAAVIRDAAQTELADGHVQAAVATLETGVHKLLQDDNVDKGSSSWGFNYSMAVHAHATTIQKAYRRRFGRMNNAIINITRLYRGFHIRRRLAKRLWLTNESAACIQRWWHACNLHKEAMRLRIQTAMRVKLARKEVHARRQRKMLVRNLALFVKAWLVGYHSVKQRRLRLGHAQFCAQTKDRWIRGYVARYRVRQLKRRLELDEAARSSRERAYTVTNVAVKMADFQRQLISASKSSVLGARRTRLTLQLKATASQRSDARKHLPPEAFRRAQVRDVFDAYDVDGSGTIDATELKSLFDELGIAIDRRELHDALDAMDTDHNGVVDFDEFIHWLHSPPAQQGHRVRRLNRPELVYLKMKLNMKHLLNRFTDAFYSQHATRLLVHDESVRQASAVVLAFRALEPPAYACLYCGMAFALYKSHWTHQRTCDKNVTRQFPRDGSPEDDEVLRKALEDEAVAAAVAVGVEHVHAYVATPSGRRVLRREMQRVKRLTPQRANAATKMDSMRLHYLFHSYDLDESGYLDRREFAEIARDLGEVTTPSTFDALDMTGTGKLSFAIFEKWATSLNMTTATGPMAAVRQFKRLWTRLVYGNKAQRRAEALRYVVAREKKFIETKTRREFRKVFPPRYQCSDCQAGTTTSFSIC</sequence>